<gene>
    <name evidence="2" type="ORF">C8R41DRAFT_887287</name>
</gene>
<evidence type="ECO:0000256" key="1">
    <source>
        <dbReference type="SAM" id="Phobius"/>
    </source>
</evidence>
<feature type="transmembrane region" description="Helical" evidence="1">
    <location>
        <begin position="245"/>
        <end position="266"/>
    </location>
</feature>
<feature type="transmembrane region" description="Helical" evidence="1">
    <location>
        <begin position="14"/>
        <end position="37"/>
    </location>
</feature>
<dbReference type="EMBL" id="JANVFT010000070">
    <property type="protein sequence ID" value="KAJ4476519.1"/>
    <property type="molecule type" value="Genomic_DNA"/>
</dbReference>
<keyword evidence="3" id="KW-1185">Reference proteome</keyword>
<keyword evidence="1" id="KW-0812">Transmembrane</keyword>
<accession>A0ABQ8V6U9</accession>
<dbReference type="Proteomes" id="UP001150217">
    <property type="component" value="Unassembled WGS sequence"/>
</dbReference>
<feature type="transmembrane region" description="Helical" evidence="1">
    <location>
        <begin position="133"/>
        <end position="155"/>
    </location>
</feature>
<reference evidence="2" key="1">
    <citation type="submission" date="2022-08" db="EMBL/GenBank/DDBJ databases">
        <title>A Global Phylogenomic Analysis of the Shiitake Genus Lentinula.</title>
        <authorList>
            <consortium name="DOE Joint Genome Institute"/>
            <person name="Sierra-Patev S."/>
            <person name="Min B."/>
            <person name="Naranjo-Ortiz M."/>
            <person name="Looney B."/>
            <person name="Konkel Z."/>
            <person name="Slot J.C."/>
            <person name="Sakamoto Y."/>
            <person name="Steenwyk J.L."/>
            <person name="Rokas A."/>
            <person name="Carro J."/>
            <person name="Camarero S."/>
            <person name="Ferreira P."/>
            <person name="Molpeceres G."/>
            <person name="Ruiz-Duenas F.J."/>
            <person name="Serrano A."/>
            <person name="Henrissat B."/>
            <person name="Drula E."/>
            <person name="Hughes K.W."/>
            <person name="Mata J.L."/>
            <person name="Ishikawa N.K."/>
            <person name="Vargas-Isla R."/>
            <person name="Ushijima S."/>
            <person name="Smith C.A."/>
            <person name="Ahrendt S."/>
            <person name="Andreopoulos W."/>
            <person name="He G."/>
            <person name="Labutti K."/>
            <person name="Lipzen A."/>
            <person name="Ng V."/>
            <person name="Riley R."/>
            <person name="Sandor L."/>
            <person name="Barry K."/>
            <person name="Martinez A.T."/>
            <person name="Xiao Y."/>
            <person name="Gibbons J.G."/>
            <person name="Terashima K."/>
            <person name="Grigoriev I.V."/>
            <person name="Hibbett D.S."/>
        </authorList>
    </citation>
    <scope>NUCLEOTIDE SEQUENCE</scope>
    <source>
        <strain evidence="2">RHP3577 ss4</strain>
    </source>
</reference>
<keyword evidence="1" id="KW-1133">Transmembrane helix</keyword>
<evidence type="ECO:0000313" key="2">
    <source>
        <dbReference type="EMBL" id="KAJ4476519.1"/>
    </source>
</evidence>
<sequence length="336" mass="37704">MVQVPLVSVNLSTVAIESFCYGIFFILTISATSLSLYKFRGNGPAGGNRSLFWQPMTYGTIGLFITITAHWICTIIRLFEAFVTFDQGSNPLAFYGDLSRITEVVKTGFLMASLILGDTMIIYRLWIVWNYSIYVIVFPLFSLLGLTVCGVGITYQFTQYVPGMDVFESEAGRWITSDCVFTLCTNLYSTSMISWKIWNVNHHAVVMRYSSQSLMSILGIVVESAAVYTAWTTFFFASYQSHSNLQFVAVDVWPCSAGIAFMLINVRVGLGWAQKANQDSFKSYNTSSRPFNSRGEIQQSGRDAFPMHPLAVSITQAIEFGRDTTDNEELRGEQFK</sequence>
<feature type="transmembrane region" description="Helical" evidence="1">
    <location>
        <begin position="58"/>
        <end position="79"/>
    </location>
</feature>
<name>A0ABQ8V6U9_9AGAR</name>
<keyword evidence="1" id="KW-0472">Membrane</keyword>
<feature type="transmembrane region" description="Helical" evidence="1">
    <location>
        <begin position="108"/>
        <end position="126"/>
    </location>
</feature>
<comment type="caution">
    <text evidence="2">The sequence shown here is derived from an EMBL/GenBank/DDBJ whole genome shotgun (WGS) entry which is preliminary data.</text>
</comment>
<protein>
    <submittedName>
        <fullName evidence="2">Uncharacterized protein</fullName>
    </submittedName>
</protein>
<proteinExistence type="predicted"/>
<organism evidence="2 3">
    <name type="scientific">Lentinula lateritia</name>
    <dbReference type="NCBI Taxonomy" id="40482"/>
    <lineage>
        <taxon>Eukaryota</taxon>
        <taxon>Fungi</taxon>
        <taxon>Dikarya</taxon>
        <taxon>Basidiomycota</taxon>
        <taxon>Agaricomycotina</taxon>
        <taxon>Agaricomycetes</taxon>
        <taxon>Agaricomycetidae</taxon>
        <taxon>Agaricales</taxon>
        <taxon>Marasmiineae</taxon>
        <taxon>Omphalotaceae</taxon>
        <taxon>Lentinula</taxon>
    </lineage>
</organism>
<feature type="transmembrane region" description="Helical" evidence="1">
    <location>
        <begin position="175"/>
        <end position="195"/>
    </location>
</feature>
<evidence type="ECO:0000313" key="3">
    <source>
        <dbReference type="Proteomes" id="UP001150217"/>
    </source>
</evidence>
<feature type="transmembrane region" description="Helical" evidence="1">
    <location>
        <begin position="216"/>
        <end position="239"/>
    </location>
</feature>